<dbReference type="Pfam" id="PF13472">
    <property type="entry name" value="Lipase_GDSL_2"/>
    <property type="match status" value="1"/>
</dbReference>
<gene>
    <name evidence="4" type="ORF">ACFFGY_03775</name>
</gene>
<evidence type="ECO:0000259" key="3">
    <source>
        <dbReference type="Pfam" id="PF13472"/>
    </source>
</evidence>
<feature type="chain" id="PRO_5045965845" evidence="2">
    <location>
        <begin position="24"/>
        <end position="265"/>
    </location>
</feature>
<dbReference type="EMBL" id="JBHLUN010000002">
    <property type="protein sequence ID" value="MFC0407354.1"/>
    <property type="molecule type" value="Genomic_DNA"/>
</dbReference>
<evidence type="ECO:0000256" key="1">
    <source>
        <dbReference type="SAM" id="MobiDB-lite"/>
    </source>
</evidence>
<dbReference type="PANTHER" id="PTHR30383:SF5">
    <property type="entry name" value="SGNH HYDROLASE-TYPE ESTERASE DOMAIN-CONTAINING PROTEIN"/>
    <property type="match status" value="1"/>
</dbReference>
<reference evidence="4 5" key="1">
    <citation type="submission" date="2024-09" db="EMBL/GenBank/DDBJ databases">
        <authorList>
            <person name="Sun Q."/>
            <person name="Mori K."/>
        </authorList>
    </citation>
    <scope>NUCLEOTIDE SEQUENCE [LARGE SCALE GENOMIC DNA]</scope>
    <source>
        <strain evidence="4 5">TBRC 5777</strain>
    </source>
</reference>
<dbReference type="RefSeq" id="WP_377043050.1">
    <property type="nucleotide sequence ID" value="NZ_JBHLUN010000002.1"/>
</dbReference>
<organism evidence="4 5">
    <name type="scientific">Roseomonas elaeocarpi</name>
    <dbReference type="NCBI Taxonomy" id="907779"/>
    <lineage>
        <taxon>Bacteria</taxon>
        <taxon>Pseudomonadati</taxon>
        <taxon>Pseudomonadota</taxon>
        <taxon>Alphaproteobacteria</taxon>
        <taxon>Acetobacterales</taxon>
        <taxon>Roseomonadaceae</taxon>
        <taxon>Roseomonas</taxon>
    </lineage>
</organism>
<accession>A0ABV6JP14</accession>
<dbReference type="InterPro" id="IPR013830">
    <property type="entry name" value="SGNH_hydro"/>
</dbReference>
<protein>
    <submittedName>
        <fullName evidence="4">GDSL-type esterase/lipase family protein</fullName>
    </submittedName>
</protein>
<sequence>MKAGKLVRAAAAMLVSASAVVLPAGMAPAWGQRPVGAQPRAETGPGPADPRLRCMSYDLQVPTTPAPPTSAPALKRHLDLLAEAERLRAPGAVEVVAIGDSIVQGWPPDLLRQAAGTDRVLNLGIGGDRFQHVLWRLQPAKWAMLQPRRVILLLGTNNLGAGDKPCAMAAGAEAVLTRLRVLWPEAAITAVPVMPRGEAGGFRAADRAAFNALFGDMLARIPHAAPVAGLEALADRPEDFVPDRLHLSRAGYEALTAAVAAAPRP</sequence>
<dbReference type="SUPFAM" id="SSF52266">
    <property type="entry name" value="SGNH hydrolase"/>
    <property type="match status" value="1"/>
</dbReference>
<dbReference type="InterPro" id="IPR036514">
    <property type="entry name" value="SGNH_hydro_sf"/>
</dbReference>
<feature type="region of interest" description="Disordered" evidence="1">
    <location>
        <begin position="31"/>
        <end position="50"/>
    </location>
</feature>
<dbReference type="Proteomes" id="UP001589865">
    <property type="component" value="Unassembled WGS sequence"/>
</dbReference>
<dbReference type="Gene3D" id="3.40.50.1110">
    <property type="entry name" value="SGNH hydrolase"/>
    <property type="match status" value="1"/>
</dbReference>
<feature type="domain" description="SGNH hydrolase-type esterase" evidence="3">
    <location>
        <begin position="97"/>
        <end position="254"/>
    </location>
</feature>
<name>A0ABV6JP14_9PROT</name>
<proteinExistence type="predicted"/>
<evidence type="ECO:0000313" key="5">
    <source>
        <dbReference type="Proteomes" id="UP001589865"/>
    </source>
</evidence>
<keyword evidence="5" id="KW-1185">Reference proteome</keyword>
<keyword evidence="2" id="KW-0732">Signal</keyword>
<evidence type="ECO:0000313" key="4">
    <source>
        <dbReference type="EMBL" id="MFC0407354.1"/>
    </source>
</evidence>
<dbReference type="PANTHER" id="PTHR30383">
    <property type="entry name" value="THIOESTERASE 1/PROTEASE 1/LYSOPHOSPHOLIPASE L1"/>
    <property type="match status" value="1"/>
</dbReference>
<feature type="signal peptide" evidence="2">
    <location>
        <begin position="1"/>
        <end position="23"/>
    </location>
</feature>
<evidence type="ECO:0000256" key="2">
    <source>
        <dbReference type="SAM" id="SignalP"/>
    </source>
</evidence>
<comment type="caution">
    <text evidence="4">The sequence shown here is derived from an EMBL/GenBank/DDBJ whole genome shotgun (WGS) entry which is preliminary data.</text>
</comment>
<dbReference type="InterPro" id="IPR051532">
    <property type="entry name" value="Ester_Hydrolysis_Enzymes"/>
</dbReference>